<dbReference type="Proteomes" id="UP000199011">
    <property type="component" value="Unassembled WGS sequence"/>
</dbReference>
<proteinExistence type="predicted"/>
<dbReference type="EMBL" id="FOVO01000024">
    <property type="protein sequence ID" value="SFN82244.1"/>
    <property type="molecule type" value="Genomic_DNA"/>
</dbReference>
<reference evidence="2" key="1">
    <citation type="submission" date="2016-10" db="EMBL/GenBank/DDBJ databases">
        <authorList>
            <person name="Varghese N."/>
            <person name="Submissions S."/>
        </authorList>
    </citation>
    <scope>NUCLEOTIDE SEQUENCE [LARGE SCALE GENOMIC DNA]</scope>
    <source>
        <strain evidence="2">DSM 16522</strain>
    </source>
</reference>
<evidence type="ECO:0000313" key="1">
    <source>
        <dbReference type="EMBL" id="SFN82244.1"/>
    </source>
</evidence>
<dbReference type="AlphaFoldDB" id="A0A1I5C5X2"/>
<protein>
    <submittedName>
        <fullName evidence="1">Aliphatic nitrilase</fullName>
    </submittedName>
</protein>
<organism evidence="1 2">
    <name type="scientific">Xenorhabdus japonica</name>
    <dbReference type="NCBI Taxonomy" id="53341"/>
    <lineage>
        <taxon>Bacteria</taxon>
        <taxon>Pseudomonadati</taxon>
        <taxon>Pseudomonadota</taxon>
        <taxon>Gammaproteobacteria</taxon>
        <taxon>Enterobacterales</taxon>
        <taxon>Morganellaceae</taxon>
        <taxon>Xenorhabdus</taxon>
    </lineage>
</organism>
<evidence type="ECO:0000313" key="2">
    <source>
        <dbReference type="Proteomes" id="UP000199011"/>
    </source>
</evidence>
<gene>
    <name evidence="1" type="ORF">SAMN05421579_12431</name>
</gene>
<name>A0A1I5C5X2_9GAMM</name>
<keyword evidence="2" id="KW-1185">Reference proteome</keyword>
<accession>A0A1I5C5X2</accession>
<sequence>MNRIIKAAAVQCSPVLYSQAATVKKSVALFLSLENEE</sequence>